<keyword evidence="1" id="KW-0304">Gas vesicle</keyword>
<dbReference type="OrthoDB" id="306492at2157"/>
<proteinExistence type="inferred from homology"/>
<comment type="subcellular location">
    <subcellularLocation>
        <location evidence="2">Gas vesicle</location>
    </subcellularLocation>
</comment>
<feature type="coiled-coil region" evidence="4">
    <location>
        <begin position="51"/>
        <end position="78"/>
    </location>
</feature>
<dbReference type="AlphaFoldDB" id="A0A8A2U5Z0"/>
<dbReference type="GO" id="GO:0031411">
    <property type="term" value="C:gas vesicle"/>
    <property type="evidence" value="ECO:0007669"/>
    <property type="project" value="UniProtKB-SubCell"/>
</dbReference>
<evidence type="ECO:0000256" key="3">
    <source>
        <dbReference type="ARBA" id="ARBA00035659"/>
    </source>
</evidence>
<evidence type="ECO:0000256" key="4">
    <source>
        <dbReference type="SAM" id="Coils"/>
    </source>
</evidence>
<organism evidence="5 6">
    <name type="scientific">Natrinema longum</name>
    <dbReference type="NCBI Taxonomy" id="370324"/>
    <lineage>
        <taxon>Archaea</taxon>
        <taxon>Methanobacteriati</taxon>
        <taxon>Methanobacteriota</taxon>
        <taxon>Stenosarchaea group</taxon>
        <taxon>Halobacteria</taxon>
        <taxon>Halobacteriales</taxon>
        <taxon>Natrialbaceae</taxon>
        <taxon>Natrinema</taxon>
    </lineage>
</organism>
<evidence type="ECO:0000256" key="2">
    <source>
        <dbReference type="ARBA" id="ARBA00035108"/>
    </source>
</evidence>
<reference evidence="5 6" key="1">
    <citation type="journal article" date="2006" name="Int. J. Syst. Evol. Microbiol.">
        <title>Haloterrigena longa sp. nov. and Haloterrigena limicola sp. nov., extremely halophilic archaea isolated from a salt lake.</title>
        <authorList>
            <person name="Cui H.L."/>
            <person name="Tohty D."/>
            <person name="Zhou P.J."/>
            <person name="Liu S.J."/>
        </authorList>
    </citation>
    <scope>NUCLEOTIDE SEQUENCE [LARGE SCALE GENOMIC DNA]</scope>
    <source>
        <strain evidence="5 6">ABH32</strain>
    </source>
</reference>
<evidence type="ECO:0000256" key="1">
    <source>
        <dbReference type="ARBA" id="ARBA00022987"/>
    </source>
</evidence>
<comment type="similarity">
    <text evidence="3">Belongs to the gas vesicle GvpK family.</text>
</comment>
<dbReference type="RefSeq" id="WP_207269319.1">
    <property type="nucleotide sequence ID" value="NZ_CP071463.1"/>
</dbReference>
<dbReference type="KEGG" id="hlo:J0X27_11475"/>
<dbReference type="PANTHER" id="PTHR40137:SF2">
    <property type="entry name" value="PROTEIN GVPK 1"/>
    <property type="match status" value="1"/>
</dbReference>
<evidence type="ECO:0000313" key="5">
    <source>
        <dbReference type="EMBL" id="QSW84076.1"/>
    </source>
</evidence>
<name>A0A8A2U5Z0_9EURY</name>
<dbReference type="PANTHER" id="PTHR40137">
    <property type="entry name" value="PROTEIN GVPK 1"/>
    <property type="match status" value="1"/>
</dbReference>
<accession>A0A8A2U5Z0</accession>
<protein>
    <submittedName>
        <fullName evidence="5">Gas vesicle protein K</fullName>
    </submittedName>
</protein>
<dbReference type="GeneID" id="63184373"/>
<dbReference type="Pfam" id="PF05121">
    <property type="entry name" value="GvpK"/>
    <property type="match status" value="1"/>
</dbReference>
<keyword evidence="4" id="KW-0175">Coiled coil</keyword>
<gene>
    <name evidence="5" type="ORF">J0X27_11475</name>
</gene>
<sequence length="117" mass="12901">MTSTIDLDGDGENMRAGLLSLVLAIVEILEDSLEREALRRMESGQLDDDEIERLGQQLARLEAEIERLEREEGIEEDVAGLRSDLDSLIDDAIWDLFDDDAVPGVGTDGGKPGMTDR</sequence>
<keyword evidence="6" id="KW-1185">Reference proteome</keyword>
<evidence type="ECO:0000313" key="6">
    <source>
        <dbReference type="Proteomes" id="UP000663191"/>
    </source>
</evidence>
<dbReference type="EMBL" id="CP071463">
    <property type="protein sequence ID" value="QSW84076.1"/>
    <property type="molecule type" value="Genomic_DNA"/>
</dbReference>
<dbReference type="InterPro" id="IPR007805">
    <property type="entry name" value="GvpK"/>
</dbReference>
<dbReference type="Proteomes" id="UP000663191">
    <property type="component" value="Chromosome"/>
</dbReference>
<dbReference type="GO" id="GO:0031412">
    <property type="term" value="P:gas vesicle organization"/>
    <property type="evidence" value="ECO:0007669"/>
    <property type="project" value="InterPro"/>
</dbReference>